<gene>
    <name evidence="1" type="ORF">QBC40DRAFT_250959</name>
</gene>
<organism evidence="1 2">
    <name type="scientific">Triangularia verruculosa</name>
    <dbReference type="NCBI Taxonomy" id="2587418"/>
    <lineage>
        <taxon>Eukaryota</taxon>
        <taxon>Fungi</taxon>
        <taxon>Dikarya</taxon>
        <taxon>Ascomycota</taxon>
        <taxon>Pezizomycotina</taxon>
        <taxon>Sordariomycetes</taxon>
        <taxon>Sordariomycetidae</taxon>
        <taxon>Sordariales</taxon>
        <taxon>Podosporaceae</taxon>
        <taxon>Triangularia</taxon>
    </lineage>
</organism>
<dbReference type="Proteomes" id="UP001303160">
    <property type="component" value="Unassembled WGS sequence"/>
</dbReference>
<comment type="caution">
    <text evidence="1">The sequence shown here is derived from an EMBL/GenBank/DDBJ whole genome shotgun (WGS) entry which is preliminary data.</text>
</comment>
<protein>
    <submittedName>
        <fullName evidence="1">Uncharacterized protein</fullName>
    </submittedName>
</protein>
<dbReference type="AlphaFoldDB" id="A0AAN6XTM5"/>
<proteinExistence type="predicted"/>
<evidence type="ECO:0000313" key="2">
    <source>
        <dbReference type="Proteomes" id="UP001303160"/>
    </source>
</evidence>
<sequence length="147" mass="17217">MLQRGFNLQTASQAIDRVLRIGQAKYYYVKHILTYGTYTCVVEDKAYRKMIPEILFRMEGQLPSHIQSFKLKTIIAYEVMKEVSGQPFNYFSWLAYPPADTTDYFSDKMVIRANTSRYQLVHVPVLNSREIAILLREHGLRTRFPSL</sequence>
<dbReference type="EMBL" id="MU863888">
    <property type="protein sequence ID" value="KAK4203547.1"/>
    <property type="molecule type" value="Genomic_DNA"/>
</dbReference>
<reference evidence="1" key="2">
    <citation type="submission" date="2023-05" db="EMBL/GenBank/DDBJ databases">
        <authorList>
            <consortium name="Lawrence Berkeley National Laboratory"/>
            <person name="Steindorff A."/>
            <person name="Hensen N."/>
            <person name="Bonometti L."/>
            <person name="Westerberg I."/>
            <person name="Brannstrom I.O."/>
            <person name="Guillou S."/>
            <person name="Cros-Aarteil S."/>
            <person name="Calhoun S."/>
            <person name="Haridas S."/>
            <person name="Kuo A."/>
            <person name="Mondo S."/>
            <person name="Pangilinan J."/>
            <person name="Riley R."/>
            <person name="Labutti K."/>
            <person name="Andreopoulos B."/>
            <person name="Lipzen A."/>
            <person name="Chen C."/>
            <person name="Yanf M."/>
            <person name="Daum C."/>
            <person name="Ng V."/>
            <person name="Clum A."/>
            <person name="Ohm R."/>
            <person name="Martin F."/>
            <person name="Silar P."/>
            <person name="Natvig D."/>
            <person name="Lalanne C."/>
            <person name="Gautier V."/>
            <person name="Ament-Velasquez S.L."/>
            <person name="Kruys A."/>
            <person name="Hutchinson M.I."/>
            <person name="Powell A.J."/>
            <person name="Barry K."/>
            <person name="Miller A.N."/>
            <person name="Grigoriev I.V."/>
            <person name="Debuchy R."/>
            <person name="Gladieux P."/>
            <person name="Thoren M.H."/>
            <person name="Johannesson H."/>
        </authorList>
    </citation>
    <scope>NUCLEOTIDE SEQUENCE</scope>
    <source>
        <strain evidence="1">CBS 315.58</strain>
    </source>
</reference>
<accession>A0AAN6XTM5</accession>
<reference evidence="1" key="1">
    <citation type="journal article" date="2023" name="Mol. Phylogenet. Evol.">
        <title>Genome-scale phylogeny and comparative genomics of the fungal order Sordariales.</title>
        <authorList>
            <person name="Hensen N."/>
            <person name="Bonometti L."/>
            <person name="Westerberg I."/>
            <person name="Brannstrom I.O."/>
            <person name="Guillou S."/>
            <person name="Cros-Aarteil S."/>
            <person name="Calhoun S."/>
            <person name="Haridas S."/>
            <person name="Kuo A."/>
            <person name="Mondo S."/>
            <person name="Pangilinan J."/>
            <person name="Riley R."/>
            <person name="LaButti K."/>
            <person name="Andreopoulos B."/>
            <person name="Lipzen A."/>
            <person name="Chen C."/>
            <person name="Yan M."/>
            <person name="Daum C."/>
            <person name="Ng V."/>
            <person name="Clum A."/>
            <person name="Steindorff A."/>
            <person name="Ohm R.A."/>
            <person name="Martin F."/>
            <person name="Silar P."/>
            <person name="Natvig D.O."/>
            <person name="Lalanne C."/>
            <person name="Gautier V."/>
            <person name="Ament-Velasquez S.L."/>
            <person name="Kruys A."/>
            <person name="Hutchinson M.I."/>
            <person name="Powell A.J."/>
            <person name="Barry K."/>
            <person name="Miller A.N."/>
            <person name="Grigoriev I.V."/>
            <person name="Debuchy R."/>
            <person name="Gladieux P."/>
            <person name="Hiltunen Thoren M."/>
            <person name="Johannesson H."/>
        </authorList>
    </citation>
    <scope>NUCLEOTIDE SEQUENCE</scope>
    <source>
        <strain evidence="1">CBS 315.58</strain>
    </source>
</reference>
<keyword evidence="2" id="KW-1185">Reference proteome</keyword>
<name>A0AAN6XTM5_9PEZI</name>
<evidence type="ECO:0000313" key="1">
    <source>
        <dbReference type="EMBL" id="KAK4203547.1"/>
    </source>
</evidence>